<dbReference type="EMBL" id="CAJQZP010000792">
    <property type="protein sequence ID" value="CAG4985547.1"/>
    <property type="molecule type" value="Genomic_DNA"/>
</dbReference>
<evidence type="ECO:0000313" key="2">
    <source>
        <dbReference type="EMBL" id="CAG4985547.1"/>
    </source>
</evidence>
<proteinExistence type="predicted"/>
<dbReference type="InterPro" id="IPR039353">
    <property type="entry name" value="TF_Adf1"/>
</dbReference>
<accession>A0A8S3WVM3</accession>
<sequence length="70" mass="8316">MTTGWSNEETFKFIELCQNQPVIWNPKHKYHKDKNKVNDAWARIAEEMLVPVSEIKRKKETFFSSFPAES</sequence>
<reference evidence="2" key="1">
    <citation type="submission" date="2021-04" db="EMBL/GenBank/DDBJ databases">
        <authorList>
            <person name="Tunstrom K."/>
        </authorList>
    </citation>
    <scope>NUCLEOTIDE SEQUENCE</scope>
</reference>
<name>A0A8S3WVM3_PARAO</name>
<keyword evidence="3" id="KW-1185">Reference proteome</keyword>
<evidence type="ECO:0000313" key="3">
    <source>
        <dbReference type="Proteomes" id="UP000691718"/>
    </source>
</evidence>
<organism evidence="2 3">
    <name type="scientific">Parnassius apollo</name>
    <name type="common">Apollo butterfly</name>
    <name type="synonym">Papilio apollo</name>
    <dbReference type="NCBI Taxonomy" id="110799"/>
    <lineage>
        <taxon>Eukaryota</taxon>
        <taxon>Metazoa</taxon>
        <taxon>Ecdysozoa</taxon>
        <taxon>Arthropoda</taxon>
        <taxon>Hexapoda</taxon>
        <taxon>Insecta</taxon>
        <taxon>Pterygota</taxon>
        <taxon>Neoptera</taxon>
        <taxon>Endopterygota</taxon>
        <taxon>Lepidoptera</taxon>
        <taxon>Glossata</taxon>
        <taxon>Ditrysia</taxon>
        <taxon>Papilionoidea</taxon>
        <taxon>Papilionidae</taxon>
        <taxon>Parnassiinae</taxon>
        <taxon>Parnassini</taxon>
        <taxon>Parnassius</taxon>
        <taxon>Parnassius</taxon>
    </lineage>
</organism>
<dbReference type="AlphaFoldDB" id="A0A8S3WVM3"/>
<dbReference type="PANTHER" id="PTHR12243">
    <property type="entry name" value="MADF DOMAIN TRANSCRIPTION FACTOR"/>
    <property type="match status" value="1"/>
</dbReference>
<feature type="domain" description="MADF" evidence="1">
    <location>
        <begin position="12"/>
        <end position="70"/>
    </location>
</feature>
<comment type="caution">
    <text evidence="2">The sequence shown here is derived from an EMBL/GenBank/DDBJ whole genome shotgun (WGS) entry which is preliminary data.</text>
</comment>
<gene>
    <name evidence="2" type="ORF">PAPOLLO_LOCUS11062</name>
</gene>
<protein>
    <submittedName>
        <fullName evidence="2">(apollo) hypothetical protein</fullName>
    </submittedName>
</protein>
<dbReference type="InterPro" id="IPR006578">
    <property type="entry name" value="MADF-dom"/>
</dbReference>
<dbReference type="PANTHER" id="PTHR12243:SF67">
    <property type="entry name" value="COREPRESSOR OF PANGOLIN, ISOFORM A-RELATED"/>
    <property type="match status" value="1"/>
</dbReference>
<dbReference type="Pfam" id="PF10545">
    <property type="entry name" value="MADF_DNA_bdg"/>
    <property type="match status" value="1"/>
</dbReference>
<dbReference type="OrthoDB" id="7413698at2759"/>
<dbReference type="Proteomes" id="UP000691718">
    <property type="component" value="Unassembled WGS sequence"/>
</dbReference>
<evidence type="ECO:0000259" key="1">
    <source>
        <dbReference type="PROSITE" id="PS51029"/>
    </source>
</evidence>
<dbReference type="PROSITE" id="PS51029">
    <property type="entry name" value="MADF"/>
    <property type="match status" value="1"/>
</dbReference>